<dbReference type="Gene3D" id="3.40.50.720">
    <property type="entry name" value="NAD(P)-binding Rossmann-like Domain"/>
    <property type="match status" value="1"/>
</dbReference>
<keyword evidence="4" id="KW-0520">NAD</keyword>
<dbReference type="EMBL" id="JACZHT010000004">
    <property type="protein sequence ID" value="MBE1237258.1"/>
    <property type="molecule type" value="Genomic_DNA"/>
</dbReference>
<dbReference type="GO" id="GO:0019354">
    <property type="term" value="P:siroheme biosynthetic process"/>
    <property type="evidence" value="ECO:0007669"/>
    <property type="project" value="UniProtKB-UniPathway"/>
</dbReference>
<evidence type="ECO:0000256" key="5">
    <source>
        <dbReference type="ARBA" id="ARBA00023244"/>
    </source>
</evidence>
<dbReference type="Gene3D" id="3.30.160.110">
    <property type="entry name" value="Siroheme synthase, domain 2"/>
    <property type="match status" value="1"/>
</dbReference>
<proteinExistence type="predicted"/>
<organism evidence="7 8">
    <name type="scientific">Phaeovibrio sulfidiphilus</name>
    <dbReference type="NCBI Taxonomy" id="1220600"/>
    <lineage>
        <taxon>Bacteria</taxon>
        <taxon>Pseudomonadati</taxon>
        <taxon>Pseudomonadota</taxon>
        <taxon>Alphaproteobacteria</taxon>
        <taxon>Rhodospirillales</taxon>
        <taxon>Rhodospirillaceae</taxon>
        <taxon>Phaeovibrio</taxon>
    </lineage>
</organism>
<evidence type="ECO:0000256" key="3">
    <source>
        <dbReference type="ARBA" id="ARBA00023002"/>
    </source>
</evidence>
<evidence type="ECO:0000256" key="6">
    <source>
        <dbReference type="ARBA" id="ARBA00047561"/>
    </source>
</evidence>
<dbReference type="AlphaFoldDB" id="A0A8J6YM97"/>
<dbReference type="EC" id="1.3.1.76" evidence="2"/>
<accession>A0A8J6YM97</accession>
<dbReference type="Proteomes" id="UP000631034">
    <property type="component" value="Unassembled WGS sequence"/>
</dbReference>
<dbReference type="GO" id="GO:0004325">
    <property type="term" value="F:ferrochelatase activity"/>
    <property type="evidence" value="ECO:0007669"/>
    <property type="project" value="InterPro"/>
</dbReference>
<dbReference type="SUPFAM" id="SSF75615">
    <property type="entry name" value="Siroheme synthase middle domains-like"/>
    <property type="match status" value="1"/>
</dbReference>
<keyword evidence="3" id="KW-0560">Oxidoreductase</keyword>
<dbReference type="RefSeq" id="WP_192534271.1">
    <property type="nucleotide sequence ID" value="NZ_JACZHT010000004.1"/>
</dbReference>
<dbReference type="GO" id="GO:0043115">
    <property type="term" value="F:precorrin-2 dehydrogenase activity"/>
    <property type="evidence" value="ECO:0007669"/>
    <property type="project" value="UniProtKB-EC"/>
</dbReference>
<dbReference type="PANTHER" id="PTHR35330">
    <property type="entry name" value="SIROHEME BIOSYNTHESIS PROTEIN MET8"/>
    <property type="match status" value="1"/>
</dbReference>
<dbReference type="Pfam" id="PF13241">
    <property type="entry name" value="NAD_binding_7"/>
    <property type="match status" value="1"/>
</dbReference>
<dbReference type="InterPro" id="IPR028161">
    <property type="entry name" value="Met8-like"/>
</dbReference>
<comment type="pathway">
    <text evidence="1">Porphyrin-containing compound metabolism; siroheme biosynthesis; sirohydrochlorin from precorrin-2: step 1/1.</text>
</comment>
<dbReference type="InterPro" id="IPR036291">
    <property type="entry name" value="NAD(P)-bd_dom_sf"/>
</dbReference>
<evidence type="ECO:0000313" key="7">
    <source>
        <dbReference type="EMBL" id="MBE1237258.1"/>
    </source>
</evidence>
<evidence type="ECO:0000256" key="2">
    <source>
        <dbReference type="ARBA" id="ARBA00012400"/>
    </source>
</evidence>
<comment type="caution">
    <text evidence="7">The sequence shown here is derived from an EMBL/GenBank/DDBJ whole genome shotgun (WGS) entry which is preliminary data.</text>
</comment>
<reference evidence="7" key="1">
    <citation type="submission" date="2020-10" db="EMBL/GenBank/DDBJ databases">
        <title>Genome sequence of the unusual species of purple photosynthetic bacteria, Phaeovibrio sulfidiphilus DSM 23193, type strain.</title>
        <authorList>
            <person name="Kyndt J.A."/>
            <person name="Meyer T.E."/>
        </authorList>
    </citation>
    <scope>NUCLEOTIDE SEQUENCE</scope>
    <source>
        <strain evidence="7">DSM 23193</strain>
    </source>
</reference>
<dbReference type="UniPathway" id="UPA00262">
    <property type="reaction ID" value="UER00222"/>
</dbReference>
<dbReference type="NCBIfam" id="TIGR01470">
    <property type="entry name" value="cysG_Nterm"/>
    <property type="match status" value="1"/>
</dbReference>
<gene>
    <name evidence="7" type="ORF">IHV25_06315</name>
</gene>
<keyword evidence="8" id="KW-1185">Reference proteome</keyword>
<comment type="catalytic activity">
    <reaction evidence="6">
        <text>precorrin-2 + NAD(+) = sirohydrochlorin + NADH + 2 H(+)</text>
        <dbReference type="Rhea" id="RHEA:15613"/>
        <dbReference type="ChEBI" id="CHEBI:15378"/>
        <dbReference type="ChEBI" id="CHEBI:57540"/>
        <dbReference type="ChEBI" id="CHEBI:57945"/>
        <dbReference type="ChEBI" id="CHEBI:58351"/>
        <dbReference type="ChEBI" id="CHEBI:58827"/>
        <dbReference type="EC" id="1.3.1.76"/>
    </reaction>
</comment>
<dbReference type="InterPro" id="IPR006367">
    <property type="entry name" value="Sirohaem_synthase_N"/>
</dbReference>
<evidence type="ECO:0000256" key="4">
    <source>
        <dbReference type="ARBA" id="ARBA00023027"/>
    </source>
</evidence>
<protein>
    <recommendedName>
        <fullName evidence="2">precorrin-2 dehydrogenase</fullName>
        <ecNumber evidence="2">1.3.1.76</ecNumber>
    </recommendedName>
</protein>
<dbReference type="PANTHER" id="PTHR35330:SF1">
    <property type="entry name" value="SIROHEME BIOSYNTHESIS PROTEIN MET8"/>
    <property type="match status" value="1"/>
</dbReference>
<dbReference type="SUPFAM" id="SSF51735">
    <property type="entry name" value="NAD(P)-binding Rossmann-fold domains"/>
    <property type="match status" value="1"/>
</dbReference>
<name>A0A8J6YM97_9PROT</name>
<evidence type="ECO:0000313" key="8">
    <source>
        <dbReference type="Proteomes" id="UP000631034"/>
    </source>
</evidence>
<keyword evidence="5" id="KW-0627">Porphyrin biosynthesis</keyword>
<evidence type="ECO:0000256" key="1">
    <source>
        <dbReference type="ARBA" id="ARBA00005010"/>
    </source>
</evidence>
<sequence length="319" mass="34036">MSVLPVFLPLENRPCLVVACAAAPWGATLSKVRALARAGARVTLACDAGPARVREAQDAGASDVVPLDEAGAHIPRQGLAILNSPDQDRVARLGGAIRSQGSWVNVVDQPNASDFIFGALVDRSPVLVAITTGGQAPAAARALRQRLEGLLPGNLGEAVAWSAPVRSALQAAGMDSATRARVWSAFWEHVFSLETSVPLSREGATDPAAFAETWATPPEARLLVLDAPEAPDLLTLRDVRQLSAARTVLADARCLADFRFLFRREARLRTPSAPGYPELREALDDGGLSVWLCRGGERPPADLLEDVRRRGLRVDTPTR</sequence>